<dbReference type="EC" id="4.4.1.13" evidence="2"/>
<evidence type="ECO:0000259" key="6">
    <source>
        <dbReference type="Pfam" id="PF00155"/>
    </source>
</evidence>
<dbReference type="EMBL" id="AFGF01000054">
    <property type="protein sequence ID" value="EGO64505.1"/>
    <property type="molecule type" value="Genomic_DNA"/>
</dbReference>
<dbReference type="InterPro" id="IPR051798">
    <property type="entry name" value="Class-II_PLP-Dep_Aminotrans"/>
</dbReference>
<sequence length="392" mass="42905">MTKINFGTEINRRNSGSLKWDDADLLYSAKDVLPLWVADTDFPPPAAVLEALQARVAHGVFGYPSPRFLGFEALSEWLKQRHGWETKPEWMVNSPGVCTALAVAVQTLTNPGDKVIIQPPVYPPFFSSVLQNGRTVLENPLIAENGHYRMDFEDLARKASDAKMLILCSPHNPVGRVWGAAELKKLAEIAVTHNLIILSDEIHGDLVYSGHRHIPLASLNPEIESLTLTCVAPSKTFNTAGLYTSAVVIPDKGLRQKFYEAISTLSITKSTVFGSVAMEAAYKHGGPWLDELLPFLAANAAYLAERFSKETPKIEIALPEGTFLAWLDCRELGLGDQALADFFGKEARVGLNNGATFGAQGSGFMRLNFGCTRATLKEAVDRIVGAYRARGF</sequence>
<accession>F7NHF8</accession>
<name>F7NHF8_9FIRM</name>
<dbReference type="GO" id="GO:0030170">
    <property type="term" value="F:pyridoxal phosphate binding"/>
    <property type="evidence" value="ECO:0007669"/>
    <property type="project" value="InterPro"/>
</dbReference>
<proteinExistence type="inferred from homology"/>
<dbReference type="Gene3D" id="3.90.1150.10">
    <property type="entry name" value="Aspartate Aminotransferase, domain 1"/>
    <property type="match status" value="1"/>
</dbReference>
<dbReference type="InterPro" id="IPR015424">
    <property type="entry name" value="PyrdxlP-dep_Trfase"/>
</dbReference>
<dbReference type="InterPro" id="IPR015421">
    <property type="entry name" value="PyrdxlP-dep_Trfase_major"/>
</dbReference>
<dbReference type="InterPro" id="IPR004839">
    <property type="entry name" value="Aminotransferase_I/II_large"/>
</dbReference>
<keyword evidence="3" id="KW-0663">Pyridoxal phosphate</keyword>
<comment type="caution">
    <text evidence="7">The sequence shown here is derived from an EMBL/GenBank/DDBJ whole genome shotgun (WGS) entry which is preliminary data.</text>
</comment>
<protein>
    <recommendedName>
        <fullName evidence="2">cysteine-S-conjugate beta-lyase</fullName>
        <ecNumber evidence="2">4.4.1.13</ecNumber>
    </recommendedName>
</protein>
<dbReference type="OrthoDB" id="9802328at2"/>
<dbReference type="GO" id="GO:0047804">
    <property type="term" value="F:cysteine-S-conjugate beta-lyase activity"/>
    <property type="evidence" value="ECO:0007669"/>
    <property type="project" value="UniProtKB-EC"/>
</dbReference>
<keyword evidence="4" id="KW-0456">Lyase</keyword>
<keyword evidence="7" id="KW-0808">Transferase</keyword>
<dbReference type="PANTHER" id="PTHR43525:SF1">
    <property type="entry name" value="PROTEIN MALY"/>
    <property type="match status" value="1"/>
</dbReference>
<comment type="cofactor">
    <cofactor evidence="1">
        <name>pyridoxal 5'-phosphate</name>
        <dbReference type="ChEBI" id="CHEBI:597326"/>
    </cofactor>
</comment>
<dbReference type="Gene3D" id="3.40.640.10">
    <property type="entry name" value="Type I PLP-dependent aspartate aminotransferase-like (Major domain)"/>
    <property type="match status" value="1"/>
</dbReference>
<dbReference type="InterPro" id="IPR027619">
    <property type="entry name" value="C-S_lyase_PatB-like"/>
</dbReference>
<dbReference type="STRING" id="1009370.ALO_07518"/>
<dbReference type="PANTHER" id="PTHR43525">
    <property type="entry name" value="PROTEIN MALY"/>
    <property type="match status" value="1"/>
</dbReference>
<evidence type="ECO:0000256" key="5">
    <source>
        <dbReference type="ARBA" id="ARBA00037974"/>
    </source>
</evidence>
<keyword evidence="7" id="KW-0032">Aminotransferase</keyword>
<evidence type="ECO:0000256" key="3">
    <source>
        <dbReference type="ARBA" id="ARBA00022898"/>
    </source>
</evidence>
<dbReference type="CDD" id="cd00609">
    <property type="entry name" value="AAT_like"/>
    <property type="match status" value="1"/>
</dbReference>
<dbReference type="SUPFAM" id="SSF53383">
    <property type="entry name" value="PLP-dependent transferases"/>
    <property type="match status" value="1"/>
</dbReference>
<evidence type="ECO:0000313" key="7">
    <source>
        <dbReference type="EMBL" id="EGO64505.1"/>
    </source>
</evidence>
<reference evidence="7 8" key="1">
    <citation type="journal article" date="2011" name="EMBO J.">
        <title>Structural diversity of bacterial flagellar motors.</title>
        <authorList>
            <person name="Chen S."/>
            <person name="Beeby M."/>
            <person name="Murphy G.E."/>
            <person name="Leadbetter J.R."/>
            <person name="Hendrixson D.R."/>
            <person name="Briegel A."/>
            <person name="Li Z."/>
            <person name="Shi J."/>
            <person name="Tocheva E.I."/>
            <person name="Muller A."/>
            <person name="Dobro M.J."/>
            <person name="Jensen G.J."/>
        </authorList>
    </citation>
    <scope>NUCLEOTIDE SEQUENCE [LARGE SCALE GENOMIC DNA]</scope>
    <source>
        <strain evidence="7 8">DSM 6540</strain>
    </source>
</reference>
<feature type="domain" description="Aminotransferase class I/classII large" evidence="6">
    <location>
        <begin position="36"/>
        <end position="383"/>
    </location>
</feature>
<dbReference type="AlphaFoldDB" id="F7NHF8"/>
<dbReference type="InterPro" id="IPR015422">
    <property type="entry name" value="PyrdxlP-dep_Trfase_small"/>
</dbReference>
<dbReference type="Proteomes" id="UP000003240">
    <property type="component" value="Unassembled WGS sequence"/>
</dbReference>
<gene>
    <name evidence="7" type="ORF">ALO_07518</name>
</gene>
<dbReference type="GO" id="GO:0008483">
    <property type="term" value="F:transaminase activity"/>
    <property type="evidence" value="ECO:0007669"/>
    <property type="project" value="UniProtKB-KW"/>
</dbReference>
<dbReference type="NCBIfam" id="TIGR04350">
    <property type="entry name" value="C_S_lyase_PatB"/>
    <property type="match status" value="1"/>
</dbReference>
<evidence type="ECO:0000256" key="4">
    <source>
        <dbReference type="ARBA" id="ARBA00023239"/>
    </source>
</evidence>
<comment type="similarity">
    <text evidence="5">Belongs to the class-II pyridoxal-phosphate-dependent aminotransferase family. MalY/PatB cystathionine beta-lyase subfamily.</text>
</comment>
<evidence type="ECO:0000313" key="8">
    <source>
        <dbReference type="Proteomes" id="UP000003240"/>
    </source>
</evidence>
<evidence type="ECO:0000256" key="1">
    <source>
        <dbReference type="ARBA" id="ARBA00001933"/>
    </source>
</evidence>
<organism evidence="7 8">
    <name type="scientific">Acetonema longum DSM 6540</name>
    <dbReference type="NCBI Taxonomy" id="1009370"/>
    <lineage>
        <taxon>Bacteria</taxon>
        <taxon>Bacillati</taxon>
        <taxon>Bacillota</taxon>
        <taxon>Negativicutes</taxon>
        <taxon>Acetonemataceae</taxon>
        <taxon>Acetonema</taxon>
    </lineage>
</organism>
<keyword evidence="8" id="KW-1185">Reference proteome</keyword>
<dbReference type="eggNOG" id="COG1168">
    <property type="taxonomic scope" value="Bacteria"/>
</dbReference>
<evidence type="ECO:0000256" key="2">
    <source>
        <dbReference type="ARBA" id="ARBA00012224"/>
    </source>
</evidence>
<dbReference type="Pfam" id="PF00155">
    <property type="entry name" value="Aminotran_1_2"/>
    <property type="match status" value="1"/>
</dbReference>